<name>A0ABV2JJR7_9STRE</name>
<evidence type="ECO:0000256" key="2">
    <source>
        <dbReference type="ARBA" id="ARBA00008540"/>
    </source>
</evidence>
<proteinExistence type="inferred from homology"/>
<evidence type="ECO:0000256" key="8">
    <source>
        <dbReference type="ARBA" id="ARBA00023136"/>
    </source>
</evidence>
<comment type="function">
    <text evidence="9">Component of the transport system for branched-chain amino acids.</text>
</comment>
<keyword evidence="7 9" id="KW-1133">Transmembrane helix</keyword>
<feature type="transmembrane region" description="Helical" evidence="9">
    <location>
        <begin position="385"/>
        <end position="403"/>
    </location>
</feature>
<evidence type="ECO:0000256" key="5">
    <source>
        <dbReference type="ARBA" id="ARBA00022692"/>
    </source>
</evidence>
<feature type="transmembrane region" description="Helical" evidence="9">
    <location>
        <begin position="232"/>
        <end position="251"/>
    </location>
</feature>
<evidence type="ECO:0000256" key="1">
    <source>
        <dbReference type="ARBA" id="ARBA00004651"/>
    </source>
</evidence>
<keyword evidence="6 9" id="KW-0029">Amino-acid transport</keyword>
<gene>
    <name evidence="10" type="ORF">ABID27_000793</name>
</gene>
<evidence type="ECO:0000256" key="3">
    <source>
        <dbReference type="ARBA" id="ARBA00022448"/>
    </source>
</evidence>
<feature type="transmembrane region" description="Helical" evidence="9">
    <location>
        <begin position="38"/>
        <end position="66"/>
    </location>
</feature>
<dbReference type="Pfam" id="PF05525">
    <property type="entry name" value="Branch_AA_trans"/>
    <property type="match status" value="1"/>
</dbReference>
<organism evidence="10 11">
    <name type="scientific">Streptococcus gallinaceus</name>
    <dbReference type="NCBI Taxonomy" id="165758"/>
    <lineage>
        <taxon>Bacteria</taxon>
        <taxon>Bacillati</taxon>
        <taxon>Bacillota</taxon>
        <taxon>Bacilli</taxon>
        <taxon>Lactobacillales</taxon>
        <taxon>Streptococcaceae</taxon>
        <taxon>Streptococcus</taxon>
    </lineage>
</organism>
<comment type="caution">
    <text evidence="10">The sequence shown here is derived from an EMBL/GenBank/DDBJ whole genome shotgun (WGS) entry which is preliminary data.</text>
</comment>
<feature type="transmembrane region" description="Helical" evidence="9">
    <location>
        <begin position="434"/>
        <end position="453"/>
    </location>
</feature>
<keyword evidence="8 9" id="KW-0472">Membrane</keyword>
<evidence type="ECO:0000313" key="10">
    <source>
        <dbReference type="EMBL" id="MET3644171.1"/>
    </source>
</evidence>
<reference evidence="10 11" key="1">
    <citation type="submission" date="2024-06" db="EMBL/GenBank/DDBJ databases">
        <title>Genomic Encyclopedia of Type Strains, Phase IV (KMG-IV): sequencing the most valuable type-strain genomes for metagenomic binning, comparative biology and taxonomic classification.</title>
        <authorList>
            <person name="Goeker M."/>
        </authorList>
    </citation>
    <scope>NUCLEOTIDE SEQUENCE [LARGE SCALE GENOMIC DNA]</scope>
    <source>
        <strain evidence="10 11">DSM 15349</strain>
    </source>
</reference>
<feature type="transmembrane region" description="Helical" evidence="9">
    <location>
        <begin position="148"/>
        <end position="170"/>
    </location>
</feature>
<evidence type="ECO:0000256" key="7">
    <source>
        <dbReference type="ARBA" id="ARBA00022989"/>
    </source>
</evidence>
<evidence type="ECO:0000256" key="4">
    <source>
        <dbReference type="ARBA" id="ARBA00022475"/>
    </source>
</evidence>
<dbReference type="PANTHER" id="PTHR30588:SF0">
    <property type="entry name" value="BRANCHED-CHAIN AMINO ACID PERMEASE BRNQ"/>
    <property type="match status" value="1"/>
</dbReference>
<keyword evidence="11" id="KW-1185">Reference proteome</keyword>
<dbReference type="NCBIfam" id="TIGR00796">
    <property type="entry name" value="livcs"/>
    <property type="match status" value="1"/>
</dbReference>
<feature type="transmembrane region" description="Helical" evidence="9">
    <location>
        <begin position="7"/>
        <end position="26"/>
    </location>
</feature>
<keyword evidence="4" id="KW-1003">Cell membrane</keyword>
<dbReference type="Proteomes" id="UP001549055">
    <property type="component" value="Unassembled WGS sequence"/>
</dbReference>
<feature type="transmembrane region" description="Helical" evidence="9">
    <location>
        <begin position="117"/>
        <end position="136"/>
    </location>
</feature>
<sequence length="458" mass="50047">MYSKRVYFIIGFMLFALFFGAANLIYPAYLGLYAGQKIWAAILGFCLTGVSFPLLGVMAVASSGVHDLESLAHPISKWYAVFFTAVLSLAVGPFFAIPRTGATSFAIGIAPVLGTGFPIKLGYAIVFFGLAYLLAVYPRKLAENIGKYLTPSLILIITILIAASFLHPAGELGTPYDAGTSINLAFSSHPFITGLIQGYGTMDALASLIFASLVIEANKIFGIKKRADITKVTLISGLIAIGLLAFIYIFIGRIGATSQSLFYMKVGLFTQNGAPVNGSQILSHTAQFFLGNIGQVCLGIAIFLACLTTATGLITSSASYFHKLYPRLSQVRWTQIFTLLSASFYFGGLDVIIRWSTPVLYLFYPLTIALIFLVLTRKLYNNHPLVYRATIFLTIFPALYDALESLSELTYLFQLPQTLTEFFRNTVPLGNYSLGWICFTLIGYLSGLLLLHYSKKKG</sequence>
<evidence type="ECO:0000313" key="11">
    <source>
        <dbReference type="Proteomes" id="UP001549055"/>
    </source>
</evidence>
<protein>
    <recommendedName>
        <fullName evidence="9">Branched-chain amino acid transport system carrier protein</fullName>
    </recommendedName>
</protein>
<comment type="similarity">
    <text evidence="2 9">Belongs to the branched chain amino acid transporter family.</text>
</comment>
<feature type="transmembrane region" description="Helical" evidence="9">
    <location>
        <begin position="359"/>
        <end position="376"/>
    </location>
</feature>
<comment type="subcellular location">
    <subcellularLocation>
        <location evidence="1 9">Cell membrane</location>
        <topology evidence="1 9">Multi-pass membrane protein</topology>
    </subcellularLocation>
</comment>
<keyword evidence="5 9" id="KW-0812">Transmembrane</keyword>
<keyword evidence="3 9" id="KW-0813">Transport</keyword>
<dbReference type="PANTHER" id="PTHR30588">
    <property type="entry name" value="BRANCHED-CHAIN AMINO ACID TRANSPORT SYSTEM 2 CARRIER PROTEIN"/>
    <property type="match status" value="1"/>
</dbReference>
<dbReference type="InterPro" id="IPR004685">
    <property type="entry name" value="Brnchd-chn_aa_trnsp_Livcs"/>
</dbReference>
<evidence type="ECO:0000256" key="6">
    <source>
        <dbReference type="ARBA" id="ARBA00022970"/>
    </source>
</evidence>
<evidence type="ECO:0000256" key="9">
    <source>
        <dbReference type="RuleBase" id="RU362122"/>
    </source>
</evidence>
<feature type="transmembrane region" description="Helical" evidence="9">
    <location>
        <begin position="333"/>
        <end position="353"/>
    </location>
</feature>
<feature type="transmembrane region" description="Helical" evidence="9">
    <location>
        <begin position="293"/>
        <end position="321"/>
    </location>
</feature>
<accession>A0ABV2JJR7</accession>
<feature type="transmembrane region" description="Helical" evidence="9">
    <location>
        <begin position="190"/>
        <end position="211"/>
    </location>
</feature>
<dbReference type="EMBL" id="JBEPMK010000002">
    <property type="protein sequence ID" value="MET3644171.1"/>
    <property type="molecule type" value="Genomic_DNA"/>
</dbReference>
<feature type="transmembrane region" description="Helical" evidence="9">
    <location>
        <begin position="78"/>
        <end position="97"/>
    </location>
</feature>
<dbReference type="RefSeq" id="WP_354280407.1">
    <property type="nucleotide sequence ID" value="NZ_JBEPMK010000002.1"/>
</dbReference>